<name>A0A7C5VFK8_9DEIN</name>
<evidence type="ECO:0008006" key="3">
    <source>
        <dbReference type="Google" id="ProtNLM"/>
    </source>
</evidence>
<organism evidence="2">
    <name type="scientific">Thermus caliditerrae</name>
    <dbReference type="NCBI Taxonomy" id="1330700"/>
    <lineage>
        <taxon>Bacteria</taxon>
        <taxon>Thermotogati</taxon>
        <taxon>Deinococcota</taxon>
        <taxon>Deinococci</taxon>
        <taxon>Thermales</taxon>
        <taxon>Thermaceae</taxon>
        <taxon>Thermus</taxon>
    </lineage>
</organism>
<sequence>MNEERTNPTQEVEQAAPPEPQPQAGQGQGAGEERPRQEPVPDPIQEVERLRRELEKVRREAAERRVASKTLEERLAELEQEWKRAKERATLAEAKTVLLARLQDPVAAEAALKLARADGLLRESDDGVEVDVDALLQRYPILRRTSAPQDSGANPVQSGHRLTADDIARMSPEEYARRRKEILAMLARGEIR</sequence>
<evidence type="ECO:0000256" key="1">
    <source>
        <dbReference type="SAM" id="MobiDB-lite"/>
    </source>
</evidence>
<protein>
    <recommendedName>
        <fullName evidence="3">Scaffolding protein</fullName>
    </recommendedName>
</protein>
<accession>A0A7C5VFK8</accession>
<feature type="region of interest" description="Disordered" evidence="1">
    <location>
        <begin position="1"/>
        <end position="48"/>
    </location>
</feature>
<gene>
    <name evidence="2" type="ORF">ENM28_03990</name>
</gene>
<dbReference type="AlphaFoldDB" id="A0A7C5VFK8"/>
<reference evidence="2" key="1">
    <citation type="journal article" date="2020" name="mSystems">
        <title>Genome- and Community-Level Interaction Insights into Carbon Utilization and Element Cycling Functions of Hydrothermarchaeota in Hydrothermal Sediment.</title>
        <authorList>
            <person name="Zhou Z."/>
            <person name="Liu Y."/>
            <person name="Xu W."/>
            <person name="Pan J."/>
            <person name="Luo Z.H."/>
            <person name="Li M."/>
        </authorList>
    </citation>
    <scope>NUCLEOTIDE SEQUENCE [LARGE SCALE GENOMIC DNA]</scope>
    <source>
        <strain evidence="2">SpSt-1071</strain>
    </source>
</reference>
<proteinExistence type="predicted"/>
<dbReference type="EMBL" id="DRXE01000154">
    <property type="protein sequence ID" value="HHM67868.1"/>
    <property type="molecule type" value="Genomic_DNA"/>
</dbReference>
<comment type="caution">
    <text evidence="2">The sequence shown here is derived from an EMBL/GenBank/DDBJ whole genome shotgun (WGS) entry which is preliminary data.</text>
</comment>
<evidence type="ECO:0000313" key="2">
    <source>
        <dbReference type="EMBL" id="HHM67868.1"/>
    </source>
</evidence>